<organism evidence="2">
    <name type="scientific">Trichoderma gamsii</name>
    <dbReference type="NCBI Taxonomy" id="398673"/>
    <lineage>
        <taxon>Eukaryota</taxon>
        <taxon>Fungi</taxon>
        <taxon>Dikarya</taxon>
        <taxon>Ascomycota</taxon>
        <taxon>Pezizomycotina</taxon>
        <taxon>Sordariomycetes</taxon>
        <taxon>Hypocreomycetidae</taxon>
        <taxon>Hypocreales</taxon>
        <taxon>Hypocreaceae</taxon>
        <taxon>Trichoderma</taxon>
    </lineage>
</organism>
<protein>
    <submittedName>
        <fullName evidence="2">Uncharacterized protein</fullName>
    </submittedName>
</protein>
<evidence type="ECO:0000313" key="2">
    <source>
        <dbReference type="EMBL" id="PNP48417.1"/>
    </source>
</evidence>
<proteinExistence type="predicted"/>
<sequence length="298" mass="33553">MSDIKKVPPVYFDGVKVRTVDATTMEKLSNIMSNIIELKVNGTKSLDERIIKGLSSILNDQSAEHREFILAFCCKFYEICHELCRPEDEECEPDIWDFDASTPNNSVSPEPSKPRKDKQPNISPGIKSIFNNAMIDKGETVSQLEPTDDTSYTSSQDTTKAPLFFEGENSGDDDSEDELAYLRKQTIDDFIDDARDQLRRIGAAELPAQKPANIAALLDSLGDNSKNFPNGPEWLSLVEKGYSDRQRGTLYYALAAVGFENWHRHQVEKFVQLYPDKQLATAKLEVSSIIHSVEGYFL</sequence>
<gene>
    <name evidence="2" type="ORF">TGAMA5MH_00455</name>
</gene>
<feature type="region of interest" description="Disordered" evidence="1">
    <location>
        <begin position="95"/>
        <end position="124"/>
    </location>
</feature>
<dbReference type="AlphaFoldDB" id="A0A2K0TSB1"/>
<feature type="region of interest" description="Disordered" evidence="1">
    <location>
        <begin position="142"/>
        <end position="175"/>
    </location>
</feature>
<dbReference type="EMBL" id="MTYH01000007">
    <property type="protein sequence ID" value="PNP48417.1"/>
    <property type="molecule type" value="Genomic_DNA"/>
</dbReference>
<name>A0A2K0TSB1_9HYPO</name>
<evidence type="ECO:0000256" key="1">
    <source>
        <dbReference type="SAM" id="MobiDB-lite"/>
    </source>
</evidence>
<dbReference type="OrthoDB" id="5084510at2759"/>
<feature type="compositionally biased region" description="Low complexity" evidence="1">
    <location>
        <begin position="149"/>
        <end position="159"/>
    </location>
</feature>
<accession>A0A2K0TSB1</accession>
<reference evidence="2" key="1">
    <citation type="submission" date="2017-02" db="EMBL/GenBank/DDBJ databases">
        <title>Genomes of Trichoderma spp. with biocontrol activity.</title>
        <authorList>
            <person name="Gardiner D."/>
            <person name="Kazan K."/>
            <person name="Vos C."/>
            <person name="Harvey P."/>
        </authorList>
    </citation>
    <scope>NUCLEOTIDE SEQUENCE [LARGE SCALE GENOMIC DNA]</scope>
    <source>
        <strain evidence="2">A5MH</strain>
    </source>
</reference>
<dbReference type="Proteomes" id="UP000236546">
    <property type="component" value="Unassembled WGS sequence"/>
</dbReference>
<comment type="caution">
    <text evidence="2">The sequence shown here is derived from an EMBL/GenBank/DDBJ whole genome shotgun (WGS) entry which is preliminary data.</text>
</comment>